<evidence type="ECO:0000259" key="3">
    <source>
        <dbReference type="PROSITE" id="PS50977"/>
    </source>
</evidence>
<name>A0A2N7AW55_9LACO</name>
<evidence type="ECO:0000256" key="2">
    <source>
        <dbReference type="PROSITE-ProRule" id="PRU00335"/>
    </source>
</evidence>
<dbReference type="Proteomes" id="UP000235649">
    <property type="component" value="Unassembled WGS sequence"/>
</dbReference>
<evidence type="ECO:0000256" key="1">
    <source>
        <dbReference type="ARBA" id="ARBA00023125"/>
    </source>
</evidence>
<gene>
    <name evidence="4" type="ORF">CBP76_02225</name>
</gene>
<dbReference type="EMBL" id="NIPR01000005">
    <property type="protein sequence ID" value="PMD72972.1"/>
    <property type="molecule type" value="Genomic_DNA"/>
</dbReference>
<sequence>MTPKEELIIKFNHIILIQGFTNFSMVDLAKKADISRAKLYLYFKNKDEIVESVINRHMEFLTKYPIPQGASVENLSSTILNSLLLLGSTTDMFENELKQKYPQLYRNFIQGYESYLENLVTFYKDAQIKKLIINDVSAEFLLFQNKINIRGILDNVYTNQISLDKGEQYLREYFIYQIKTLLIDEQNQFPEGVKSFGETVIKEYYDTYSLINN</sequence>
<dbReference type="SUPFAM" id="SSF46689">
    <property type="entry name" value="Homeodomain-like"/>
    <property type="match status" value="1"/>
</dbReference>
<organism evidence="4 5">
    <name type="scientific">Companilactobacillus nuruki</name>
    <dbReference type="NCBI Taxonomy" id="1993540"/>
    <lineage>
        <taxon>Bacteria</taxon>
        <taxon>Bacillati</taxon>
        <taxon>Bacillota</taxon>
        <taxon>Bacilli</taxon>
        <taxon>Lactobacillales</taxon>
        <taxon>Lactobacillaceae</taxon>
        <taxon>Companilactobacillus</taxon>
    </lineage>
</organism>
<dbReference type="OrthoDB" id="881297at2"/>
<keyword evidence="1 2" id="KW-0238">DNA-binding</keyword>
<protein>
    <recommendedName>
        <fullName evidence="3">HTH tetR-type domain-containing protein</fullName>
    </recommendedName>
</protein>
<dbReference type="Pfam" id="PF00440">
    <property type="entry name" value="TetR_N"/>
    <property type="match status" value="1"/>
</dbReference>
<dbReference type="PROSITE" id="PS50977">
    <property type="entry name" value="HTH_TETR_2"/>
    <property type="match status" value="1"/>
</dbReference>
<dbReference type="Gene3D" id="1.10.357.10">
    <property type="entry name" value="Tetracycline Repressor, domain 2"/>
    <property type="match status" value="1"/>
</dbReference>
<dbReference type="InterPro" id="IPR023772">
    <property type="entry name" value="DNA-bd_HTH_TetR-type_CS"/>
</dbReference>
<dbReference type="PROSITE" id="PS01081">
    <property type="entry name" value="HTH_TETR_1"/>
    <property type="match status" value="1"/>
</dbReference>
<comment type="caution">
    <text evidence="4">The sequence shown here is derived from an EMBL/GenBank/DDBJ whole genome shotgun (WGS) entry which is preliminary data.</text>
</comment>
<evidence type="ECO:0000313" key="5">
    <source>
        <dbReference type="Proteomes" id="UP000235649"/>
    </source>
</evidence>
<keyword evidence="5" id="KW-1185">Reference proteome</keyword>
<dbReference type="InterPro" id="IPR001647">
    <property type="entry name" value="HTH_TetR"/>
</dbReference>
<reference evidence="4 5" key="1">
    <citation type="submission" date="2017-05" db="EMBL/GenBank/DDBJ databases">
        <title>Lactobacillus nurukis nov., sp. nov., isolated from nuruk.</title>
        <authorList>
            <person name="Kim S.-J."/>
        </authorList>
    </citation>
    <scope>NUCLEOTIDE SEQUENCE [LARGE SCALE GENOMIC DNA]</scope>
    <source>
        <strain evidence="4 5">SYF10-1a</strain>
    </source>
</reference>
<feature type="DNA-binding region" description="H-T-H motif" evidence="2">
    <location>
        <begin position="24"/>
        <end position="43"/>
    </location>
</feature>
<evidence type="ECO:0000313" key="4">
    <source>
        <dbReference type="EMBL" id="PMD72972.1"/>
    </source>
</evidence>
<accession>A0A2N7AW55</accession>
<dbReference type="RefSeq" id="WP_102195304.1">
    <property type="nucleotide sequence ID" value="NZ_NIPR01000005.1"/>
</dbReference>
<dbReference type="GO" id="GO:0003677">
    <property type="term" value="F:DNA binding"/>
    <property type="evidence" value="ECO:0007669"/>
    <property type="project" value="UniProtKB-UniRule"/>
</dbReference>
<proteinExistence type="predicted"/>
<dbReference type="AlphaFoldDB" id="A0A2N7AW55"/>
<dbReference type="InterPro" id="IPR009057">
    <property type="entry name" value="Homeodomain-like_sf"/>
</dbReference>
<feature type="domain" description="HTH tetR-type" evidence="3">
    <location>
        <begin position="1"/>
        <end position="61"/>
    </location>
</feature>